<protein>
    <recommendedName>
        <fullName evidence="3">Cyclic lactone autoinducer peptide</fullName>
    </recommendedName>
</protein>
<evidence type="ECO:0000313" key="1">
    <source>
        <dbReference type="EMBL" id="QBE95162.1"/>
    </source>
</evidence>
<name>A0A4P6LTG6_9FIRM</name>
<dbReference type="AlphaFoldDB" id="A0A4P6LTG6"/>
<accession>A0A4P6LTG6</accession>
<dbReference type="NCBIfam" id="TIGR04223">
    <property type="entry name" value="quorum_AgrD"/>
    <property type="match status" value="1"/>
</dbReference>
<dbReference type="Proteomes" id="UP000289794">
    <property type="component" value="Chromosome"/>
</dbReference>
<sequence length="48" mass="5829">MREKLYKKIVDVINRVAVCFVTRSANLACDWLYYQDEEPDAVKKFRRF</sequence>
<organism evidence="1 2">
    <name type="scientific">Blautia producta</name>
    <dbReference type="NCBI Taxonomy" id="33035"/>
    <lineage>
        <taxon>Bacteria</taxon>
        <taxon>Bacillati</taxon>
        <taxon>Bacillota</taxon>
        <taxon>Clostridia</taxon>
        <taxon>Lachnospirales</taxon>
        <taxon>Lachnospiraceae</taxon>
        <taxon>Blautia</taxon>
    </lineage>
</organism>
<gene>
    <name evidence="1" type="ORF">PMF13cell1_00665</name>
</gene>
<proteinExistence type="predicted"/>
<dbReference type="KEGG" id="bpro:PMF13cell1_00665"/>
<dbReference type="RefSeq" id="WP_130179794.1">
    <property type="nucleotide sequence ID" value="NZ_CP035945.1"/>
</dbReference>
<evidence type="ECO:0000313" key="2">
    <source>
        <dbReference type="Proteomes" id="UP000289794"/>
    </source>
</evidence>
<dbReference type="EMBL" id="CP035945">
    <property type="protein sequence ID" value="QBE95162.1"/>
    <property type="molecule type" value="Genomic_DNA"/>
</dbReference>
<evidence type="ECO:0008006" key="3">
    <source>
        <dbReference type="Google" id="ProtNLM"/>
    </source>
</evidence>
<reference evidence="1 2" key="1">
    <citation type="submission" date="2019-01" db="EMBL/GenBank/DDBJ databases">
        <title>PMF-metabolizing Aryl O-demethylase.</title>
        <authorList>
            <person name="Kim M."/>
        </authorList>
    </citation>
    <scope>NUCLEOTIDE SEQUENCE [LARGE SCALE GENOMIC DNA]</scope>
    <source>
        <strain evidence="1 2">PMF1</strain>
    </source>
</reference>
<dbReference type="InterPro" id="IPR009229">
    <property type="entry name" value="AgrD"/>
</dbReference>